<dbReference type="InterPro" id="IPR005302">
    <property type="entry name" value="MoCF_Sase_C"/>
</dbReference>
<evidence type="ECO:0000313" key="2">
    <source>
        <dbReference type="EMBL" id="RYU08826.1"/>
    </source>
</evidence>
<accession>A0A4V1Z0W5</accession>
<reference evidence="2 3" key="1">
    <citation type="submission" date="2019-01" db="EMBL/GenBank/DDBJ databases">
        <title>Nocardioides guangzhouensis sp. nov., an actinobacterium isolated from soil.</title>
        <authorList>
            <person name="Fu Y."/>
            <person name="Cai Y."/>
            <person name="Lin Z."/>
            <person name="Chen P."/>
        </authorList>
    </citation>
    <scope>NUCLEOTIDE SEQUENCE [LARGE SCALE GENOMIC DNA]</scope>
    <source>
        <strain evidence="2 3">NBRC 105384</strain>
    </source>
</reference>
<dbReference type="OrthoDB" id="9793178at2"/>
<dbReference type="PROSITE" id="PS51340">
    <property type="entry name" value="MOSC"/>
    <property type="match status" value="1"/>
</dbReference>
<dbReference type="Proteomes" id="UP000291189">
    <property type="component" value="Unassembled WGS sequence"/>
</dbReference>
<dbReference type="InterPro" id="IPR011037">
    <property type="entry name" value="Pyrv_Knase-like_insert_dom_sf"/>
</dbReference>
<sequence>MHVTRIGFTPVKGGRHVAHPRAEIGPAGPEGDRVLCLLDPARDRVLRTVQHPALLRTVPTLAGDRLDVELDGAVVSGPLAPGGEVRKVDYWGRLAEVELLDGPWNALYARLTGVDVALARVVRAGDVVYGGGVSLVTSGSLHALSARVGQRVAGERFRPTLVVDTGSLAPGAETSWAGREVTVGSAVLRVRGAVPRCAVIDLDPVSGVSDLPVLRALAGYRQGQGEPCFGVDADVVRPGRVTTGDALVLGRS</sequence>
<keyword evidence="3" id="KW-1185">Reference proteome</keyword>
<dbReference type="GO" id="GO:0030151">
    <property type="term" value="F:molybdenum ion binding"/>
    <property type="evidence" value="ECO:0007669"/>
    <property type="project" value="InterPro"/>
</dbReference>
<dbReference type="GO" id="GO:0003824">
    <property type="term" value="F:catalytic activity"/>
    <property type="evidence" value="ECO:0007669"/>
    <property type="project" value="InterPro"/>
</dbReference>
<comment type="caution">
    <text evidence="2">The sequence shown here is derived from an EMBL/GenBank/DDBJ whole genome shotgun (WGS) entry which is preliminary data.</text>
</comment>
<protein>
    <submittedName>
        <fullName evidence="2">MOSC domain-containing protein</fullName>
    </submittedName>
</protein>
<proteinExistence type="predicted"/>
<evidence type="ECO:0000313" key="3">
    <source>
        <dbReference type="Proteomes" id="UP000291189"/>
    </source>
</evidence>
<evidence type="ECO:0000259" key="1">
    <source>
        <dbReference type="PROSITE" id="PS51340"/>
    </source>
</evidence>
<dbReference type="RefSeq" id="WP_129989643.1">
    <property type="nucleotide sequence ID" value="NZ_SDPU01000037.1"/>
</dbReference>
<name>A0A4V1Z0W5_9ACTN</name>
<dbReference type="SUPFAM" id="SSF50800">
    <property type="entry name" value="PK beta-barrel domain-like"/>
    <property type="match status" value="1"/>
</dbReference>
<dbReference type="EMBL" id="SDPU01000037">
    <property type="protein sequence ID" value="RYU08826.1"/>
    <property type="molecule type" value="Genomic_DNA"/>
</dbReference>
<organism evidence="2 3">
    <name type="scientific">Nocardioides iriomotensis</name>
    <dbReference type="NCBI Taxonomy" id="715784"/>
    <lineage>
        <taxon>Bacteria</taxon>
        <taxon>Bacillati</taxon>
        <taxon>Actinomycetota</taxon>
        <taxon>Actinomycetes</taxon>
        <taxon>Propionibacteriales</taxon>
        <taxon>Nocardioidaceae</taxon>
        <taxon>Nocardioides</taxon>
    </lineage>
</organism>
<feature type="domain" description="MOSC" evidence="1">
    <location>
        <begin position="97"/>
        <end position="250"/>
    </location>
</feature>
<dbReference type="Pfam" id="PF03473">
    <property type="entry name" value="MOSC"/>
    <property type="match status" value="1"/>
</dbReference>
<dbReference type="GO" id="GO:0030170">
    <property type="term" value="F:pyridoxal phosphate binding"/>
    <property type="evidence" value="ECO:0007669"/>
    <property type="project" value="InterPro"/>
</dbReference>
<dbReference type="AlphaFoldDB" id="A0A4V1Z0W5"/>
<gene>
    <name evidence="2" type="ORF">ETU37_22455</name>
</gene>